<dbReference type="Pfam" id="PF08534">
    <property type="entry name" value="Redoxin"/>
    <property type="match status" value="1"/>
</dbReference>
<evidence type="ECO:0000313" key="7">
    <source>
        <dbReference type="Proteomes" id="UP000321323"/>
    </source>
</evidence>
<keyword evidence="4" id="KW-0676">Redox-active center</keyword>
<reference evidence="6 7" key="1">
    <citation type="journal article" date="2019" name="Int. J. Syst. Evol. Microbiol.">
        <title>The Draft Whole-Genome Sequence of the Antibiotic Producer Empedobacter haloabium ATCC 31962 Provides Indications for Its Taxonomic Reclassification.</title>
        <authorList>
            <person name="Miess H."/>
            <person name="Arlt P."/>
            <person name="Apel A.K."/>
            <person name="Weber T."/>
            <person name="Nieselt K."/>
            <person name="Hanssen F."/>
            <person name="Czemmel S."/>
            <person name="Nahnsen S."/>
            <person name="Gross H."/>
        </authorList>
    </citation>
    <scope>NUCLEOTIDE SEQUENCE [LARGE SCALE GENOMIC DNA]</scope>
    <source>
        <strain evidence="6 7">ATCC 31962</strain>
    </source>
</reference>
<organism evidence="6 7">
    <name type="scientific">[Empedobacter] haloabium</name>
    <dbReference type="NCBI Taxonomy" id="592317"/>
    <lineage>
        <taxon>Bacteria</taxon>
        <taxon>Pseudomonadati</taxon>
        <taxon>Pseudomonadota</taxon>
        <taxon>Betaproteobacteria</taxon>
        <taxon>Burkholderiales</taxon>
        <taxon>Oxalobacteraceae</taxon>
        <taxon>Telluria group</taxon>
        <taxon>Telluria group incertae sedis</taxon>
    </lineage>
</organism>
<evidence type="ECO:0000313" key="6">
    <source>
        <dbReference type="EMBL" id="WUR14035.1"/>
    </source>
</evidence>
<dbReference type="PROSITE" id="PS00194">
    <property type="entry name" value="THIOREDOXIN_1"/>
    <property type="match status" value="1"/>
</dbReference>
<name>A0ABZ1UMS7_9BURK</name>
<dbReference type="InterPro" id="IPR013740">
    <property type="entry name" value="Redoxin"/>
</dbReference>
<keyword evidence="3" id="KW-1015">Disulfide bond</keyword>
<dbReference type="PROSITE" id="PS51352">
    <property type="entry name" value="THIOREDOXIN_2"/>
    <property type="match status" value="1"/>
</dbReference>
<dbReference type="CDD" id="cd02966">
    <property type="entry name" value="TlpA_like_family"/>
    <property type="match status" value="1"/>
</dbReference>
<dbReference type="InterPro" id="IPR013766">
    <property type="entry name" value="Thioredoxin_domain"/>
</dbReference>
<dbReference type="PANTHER" id="PTHR42852">
    <property type="entry name" value="THIOL:DISULFIDE INTERCHANGE PROTEIN DSBE"/>
    <property type="match status" value="1"/>
</dbReference>
<keyword evidence="2" id="KW-0201">Cytochrome c-type biogenesis</keyword>
<dbReference type="EMBL" id="CP136508">
    <property type="protein sequence ID" value="WUR14035.1"/>
    <property type="molecule type" value="Genomic_DNA"/>
</dbReference>
<protein>
    <submittedName>
        <fullName evidence="6">TlpA disulfide reductase family protein</fullName>
    </submittedName>
</protein>
<feature type="domain" description="Thioredoxin" evidence="5">
    <location>
        <begin position="33"/>
        <end position="203"/>
    </location>
</feature>
<comment type="subcellular location">
    <subcellularLocation>
        <location evidence="1">Cell envelope</location>
    </subcellularLocation>
</comment>
<evidence type="ECO:0000259" key="5">
    <source>
        <dbReference type="PROSITE" id="PS51352"/>
    </source>
</evidence>
<evidence type="ECO:0000256" key="3">
    <source>
        <dbReference type="ARBA" id="ARBA00023157"/>
    </source>
</evidence>
<accession>A0ABZ1UMS7</accession>
<dbReference type="InterPro" id="IPR017937">
    <property type="entry name" value="Thioredoxin_CS"/>
</dbReference>
<dbReference type="PANTHER" id="PTHR42852:SF6">
    <property type="entry name" value="THIOL:DISULFIDE INTERCHANGE PROTEIN DSBE"/>
    <property type="match status" value="1"/>
</dbReference>
<dbReference type="InterPro" id="IPR050553">
    <property type="entry name" value="Thioredoxin_ResA/DsbE_sf"/>
</dbReference>
<dbReference type="InterPro" id="IPR036249">
    <property type="entry name" value="Thioredoxin-like_sf"/>
</dbReference>
<dbReference type="Gene3D" id="3.40.30.10">
    <property type="entry name" value="Glutaredoxin"/>
    <property type="match status" value="1"/>
</dbReference>
<proteinExistence type="predicted"/>
<dbReference type="SUPFAM" id="SSF52833">
    <property type="entry name" value="Thioredoxin-like"/>
    <property type="match status" value="1"/>
</dbReference>
<sequence>MKKSHLLAYGVVAVLFAATGAWVGQKMKPAPDPVTMTPVPAAAAPAAAAGNTPGAAAPAGKDLTGAVEALFDQWMPDDKGVQQALAQWQGKPLLLNFWAPWCAPCVQEMPELSQLQTGGKFKDLQVVGIGIDTPTNIADFNKKFKIAYPLLVGGSTGTELSRLLGNTQGGLPFTVLIGADGKVRKAYLGRLNFEKLEKDLAAL</sequence>
<gene>
    <name evidence="6" type="ORF">E7V67_002720</name>
</gene>
<dbReference type="Proteomes" id="UP000321323">
    <property type="component" value="Chromosome"/>
</dbReference>
<evidence type="ECO:0000256" key="2">
    <source>
        <dbReference type="ARBA" id="ARBA00022748"/>
    </source>
</evidence>
<keyword evidence="7" id="KW-1185">Reference proteome</keyword>
<evidence type="ECO:0000256" key="4">
    <source>
        <dbReference type="ARBA" id="ARBA00023284"/>
    </source>
</evidence>
<evidence type="ECO:0000256" key="1">
    <source>
        <dbReference type="ARBA" id="ARBA00004196"/>
    </source>
</evidence>